<comment type="similarity">
    <text evidence="7">Belongs to the Psb30/Ycf12 family.</text>
</comment>
<comment type="subcellular location">
    <subcellularLocation>
        <location evidence="1">Membrane</location>
        <topology evidence="1">Single-pass membrane protein</topology>
    </subcellularLocation>
    <subcellularLocation>
        <location evidence="7">Plastid</location>
        <location evidence="7">Chloroplast thylakoid membrane</location>
        <topology evidence="7">Single-pass membrane protein</topology>
    </subcellularLocation>
</comment>
<evidence type="ECO:0000256" key="4">
    <source>
        <dbReference type="ARBA" id="ARBA00022989"/>
    </source>
</evidence>
<evidence type="ECO:0000256" key="7">
    <source>
        <dbReference type="HAMAP-Rule" id="MF_01329"/>
    </source>
</evidence>
<dbReference type="Pfam" id="PF05969">
    <property type="entry name" value="PSII_Ycf12"/>
    <property type="match status" value="1"/>
</dbReference>
<evidence type="ECO:0000256" key="5">
    <source>
        <dbReference type="ARBA" id="ARBA00023136"/>
    </source>
</evidence>
<organism evidence="8">
    <name type="scientific">Nephroselmis astigmatica</name>
    <dbReference type="NCBI Taxonomy" id="259378"/>
    <lineage>
        <taxon>Eukaryota</taxon>
        <taxon>Viridiplantae</taxon>
        <taxon>Chlorophyta</taxon>
        <taxon>Nephroselmidophyceae</taxon>
        <taxon>Nephroselmidales</taxon>
        <taxon>Nephroselmidaceae</taxon>
        <taxon>Nephroselmis</taxon>
    </lineage>
</organism>
<dbReference type="RefSeq" id="YP_009057827.1">
    <property type="nucleotide sequence ID" value="NC_024829.1"/>
</dbReference>
<protein>
    <recommendedName>
        <fullName evidence="7">Photosystem II reaction center protein Psb30</fullName>
    </recommendedName>
    <alternativeName>
        <fullName evidence="7">Photosystem II reaction center protein Ycf12</fullName>
    </alternativeName>
</protein>
<keyword evidence="5 7" id="KW-0472">Membrane</keyword>
<evidence type="ECO:0000256" key="2">
    <source>
        <dbReference type="ARBA" id="ARBA00022531"/>
    </source>
</evidence>
<dbReference type="HAMAP" id="MF_01329">
    <property type="entry name" value="PSII_Psb30_Ycf12"/>
    <property type="match status" value="1"/>
</dbReference>
<dbReference type="GO" id="GO:0009523">
    <property type="term" value="C:photosystem II"/>
    <property type="evidence" value="ECO:0007669"/>
    <property type="project" value="UniProtKB-KW"/>
</dbReference>
<evidence type="ECO:0000313" key="8">
    <source>
        <dbReference type="EMBL" id="AID67739.1"/>
    </source>
</evidence>
<evidence type="ECO:0000256" key="6">
    <source>
        <dbReference type="ARBA" id="ARBA00023276"/>
    </source>
</evidence>
<name>A0A088CKF2_9CHLO</name>
<evidence type="ECO:0000256" key="3">
    <source>
        <dbReference type="ARBA" id="ARBA00022692"/>
    </source>
</evidence>
<comment type="subunit">
    <text evidence="7">PSII is composed of 1 copy each of membrane proteins PsbA, PsbB, PsbC, PsbD, PsbE, PsbF, PsbH, PsbI, PsbJ, PsbK, PsbL, PsbM, PsbT, PsbX, PsbY, PsbZ, Psb30/Ycf12, peripheral proteins of the oxygen-evolving complex and a large number of cofactors. It forms dimeric complexes.</text>
</comment>
<dbReference type="GO" id="GO:0015979">
    <property type="term" value="P:photosynthesis"/>
    <property type="evidence" value="ECO:0007669"/>
    <property type="project" value="UniProtKB-KW"/>
</dbReference>
<evidence type="ECO:0000256" key="1">
    <source>
        <dbReference type="ARBA" id="ARBA00004167"/>
    </source>
</evidence>
<geneLocation type="chloroplast" evidence="8"/>
<keyword evidence="6 7" id="KW-0604">Photosystem II</keyword>
<reference evidence="8" key="1">
    <citation type="journal article" date="2014" name="BMC Genomics">
        <title>Six newly sequenced chloroplast genomes from prasinophyte green algae provide insights into the relationships among prasinophyte lineages and the diversity of streamlined genome architecture in picoplanktonic species.</title>
        <authorList>
            <person name="Lemieux C."/>
            <person name="Otis C."/>
            <person name="Turmel M."/>
        </authorList>
    </citation>
    <scope>NUCLEOTIDE SEQUENCE</scope>
</reference>
<dbReference type="NCBIfam" id="NF010239">
    <property type="entry name" value="PRK13686.1"/>
    <property type="match status" value="1"/>
</dbReference>
<keyword evidence="2 7" id="KW-0602">Photosynthesis</keyword>
<keyword evidence="7" id="KW-0793">Thylakoid</keyword>
<dbReference type="EMBL" id="KJ746600">
    <property type="protein sequence ID" value="AID67739.1"/>
    <property type="molecule type" value="Genomic_DNA"/>
</dbReference>
<keyword evidence="8" id="KW-0934">Plastid</keyword>
<dbReference type="InterPro" id="IPR010284">
    <property type="entry name" value="PSII_Ycf12_core-subunit"/>
</dbReference>
<gene>
    <name evidence="7 8" type="primary">ycf12</name>
    <name evidence="7" type="synonym">psb30</name>
</gene>
<dbReference type="GeneID" id="20356160"/>
<keyword evidence="3 7" id="KW-0812">Transmembrane</keyword>
<sequence length="33" mass="3428">MDLTVVAQLTAVFFIVAAGPLTIVLLAAQRGDL</sequence>
<dbReference type="AlphaFoldDB" id="A0A088CKF2"/>
<keyword evidence="8" id="KW-0150">Chloroplast</keyword>
<feature type="transmembrane region" description="Helical" evidence="7">
    <location>
        <begin position="6"/>
        <end position="28"/>
    </location>
</feature>
<proteinExistence type="inferred from homology"/>
<accession>A0A088CKF2</accession>
<comment type="function">
    <text evidence="7">A core subunit of photosystem II (PSII), probably helps stabilize the reaction center.</text>
</comment>
<dbReference type="GO" id="GO:0009535">
    <property type="term" value="C:chloroplast thylakoid membrane"/>
    <property type="evidence" value="ECO:0007669"/>
    <property type="project" value="UniProtKB-SubCell"/>
</dbReference>
<keyword evidence="4 7" id="KW-1133">Transmembrane helix</keyword>